<dbReference type="GO" id="GO:0030133">
    <property type="term" value="C:transport vesicle"/>
    <property type="evidence" value="ECO:0007669"/>
    <property type="project" value="InterPro"/>
</dbReference>
<evidence type="ECO:0000256" key="7">
    <source>
        <dbReference type="ARBA" id="ARBA00023136"/>
    </source>
</evidence>
<keyword evidence="7 9" id="KW-0472">Membrane</keyword>
<evidence type="ECO:0000256" key="3">
    <source>
        <dbReference type="ARBA" id="ARBA00019580"/>
    </source>
</evidence>
<keyword evidence="5" id="KW-0256">Endoplasmic reticulum</keyword>
<dbReference type="GO" id="GO:0070072">
    <property type="term" value="P:vacuolar proton-transporting V-type ATPase complex assembly"/>
    <property type="evidence" value="ECO:0007669"/>
    <property type="project" value="InterPro"/>
</dbReference>
<keyword evidence="11" id="KW-1185">Reference proteome</keyword>
<evidence type="ECO:0000256" key="5">
    <source>
        <dbReference type="ARBA" id="ARBA00022824"/>
    </source>
</evidence>
<dbReference type="GO" id="GO:0031083">
    <property type="term" value="C:BLOC-1 complex"/>
    <property type="evidence" value="ECO:0007669"/>
    <property type="project" value="InterPro"/>
</dbReference>
<evidence type="ECO:0000313" key="11">
    <source>
        <dbReference type="Proteomes" id="UP000478052"/>
    </source>
</evidence>
<dbReference type="PANTHER" id="PTHR31394:SF1">
    <property type="entry name" value="TRANSMEMBRANE PROTEIN 199"/>
    <property type="match status" value="1"/>
</dbReference>
<dbReference type="AlphaFoldDB" id="A0A6G0Z0B6"/>
<evidence type="ECO:0000313" key="10">
    <source>
        <dbReference type="EMBL" id="KAF0763906.1"/>
    </source>
</evidence>
<dbReference type="Pfam" id="PF14942">
    <property type="entry name" value="Muted"/>
    <property type="match status" value="1"/>
</dbReference>
<organism evidence="10 11">
    <name type="scientific">Aphis craccivora</name>
    <name type="common">Cowpea aphid</name>
    <dbReference type="NCBI Taxonomy" id="307492"/>
    <lineage>
        <taxon>Eukaryota</taxon>
        <taxon>Metazoa</taxon>
        <taxon>Ecdysozoa</taxon>
        <taxon>Arthropoda</taxon>
        <taxon>Hexapoda</taxon>
        <taxon>Insecta</taxon>
        <taxon>Pterygota</taxon>
        <taxon>Neoptera</taxon>
        <taxon>Paraneoptera</taxon>
        <taxon>Hemiptera</taxon>
        <taxon>Sternorrhyncha</taxon>
        <taxon>Aphidomorpha</taxon>
        <taxon>Aphidoidea</taxon>
        <taxon>Aphididae</taxon>
        <taxon>Aphidini</taxon>
        <taxon>Aphis</taxon>
        <taxon>Aphis</taxon>
    </lineage>
</organism>
<feature type="transmembrane region" description="Helical" evidence="9">
    <location>
        <begin position="249"/>
        <end position="270"/>
    </location>
</feature>
<keyword evidence="4 9" id="KW-0812">Transmembrane</keyword>
<keyword evidence="8" id="KW-0175">Coiled coil</keyword>
<evidence type="ECO:0000256" key="1">
    <source>
        <dbReference type="ARBA" id="ARBA00004477"/>
    </source>
</evidence>
<dbReference type="PANTHER" id="PTHR31394">
    <property type="entry name" value="TRANSMEMBRANE PROTEIN 199"/>
    <property type="match status" value="1"/>
</dbReference>
<accession>A0A6G0Z0B6</accession>
<sequence>MKYLSDIWDRLFSHRPFLQGEIKYFLSEFDKKSYRADEENLNKISELISDLKDKKIERFLQSSGENLFLLNSAINEALNLSQEILDQENNIISEEDLKTKKELHEKRQKELETFKSDLKTRYESIDNDIEDKLLDLFKKIKKSKVDIPTHVSECFSVKMLDLEAFKWFSENLKKIDGPPLHTLITEESIVLPSPPIVEPSPEYKEKMRKLEQRLKNKEYDAMTKNVDFRRVRLPEDTISYQIKQINRQLIAVLQFVISTAAGFLFGFLGIELMLSTTFDLGFKLLLGIICALIIALAEIYFLAKKLAEDYEPLDTSGKVHQD</sequence>
<proteinExistence type="inferred from homology"/>
<feature type="coiled-coil region" evidence="8">
    <location>
        <begin position="34"/>
        <end position="90"/>
    </location>
</feature>
<dbReference type="Proteomes" id="UP000478052">
    <property type="component" value="Unassembled WGS sequence"/>
</dbReference>
<dbReference type="InterPro" id="IPR021013">
    <property type="entry name" value="ATPase_Vma12"/>
</dbReference>
<evidence type="ECO:0000256" key="9">
    <source>
        <dbReference type="SAM" id="Phobius"/>
    </source>
</evidence>
<dbReference type="OrthoDB" id="19981at2759"/>
<gene>
    <name evidence="10" type="ORF">FWK35_00018407</name>
</gene>
<evidence type="ECO:0000256" key="4">
    <source>
        <dbReference type="ARBA" id="ARBA00022692"/>
    </source>
</evidence>
<evidence type="ECO:0000256" key="2">
    <source>
        <dbReference type="ARBA" id="ARBA00010754"/>
    </source>
</evidence>
<dbReference type="GO" id="GO:0005789">
    <property type="term" value="C:endoplasmic reticulum membrane"/>
    <property type="evidence" value="ECO:0007669"/>
    <property type="project" value="UniProtKB-SubCell"/>
</dbReference>
<feature type="transmembrane region" description="Helical" evidence="9">
    <location>
        <begin position="282"/>
        <end position="303"/>
    </location>
</feature>
<evidence type="ECO:0000256" key="6">
    <source>
        <dbReference type="ARBA" id="ARBA00022989"/>
    </source>
</evidence>
<dbReference type="Pfam" id="PF11712">
    <property type="entry name" value="Vma12"/>
    <property type="match status" value="1"/>
</dbReference>
<comment type="subcellular location">
    <subcellularLocation>
        <location evidence="1">Endoplasmic reticulum membrane</location>
        <topology evidence="1">Multi-pass membrane protein</topology>
    </subcellularLocation>
</comment>
<dbReference type="EMBL" id="VUJU01001770">
    <property type="protein sequence ID" value="KAF0763906.1"/>
    <property type="molecule type" value="Genomic_DNA"/>
</dbReference>
<comment type="caution">
    <text evidence="10">The sequence shown here is derived from an EMBL/GenBank/DDBJ whole genome shotgun (WGS) entry which is preliminary data.</text>
</comment>
<evidence type="ECO:0000256" key="8">
    <source>
        <dbReference type="SAM" id="Coils"/>
    </source>
</evidence>
<reference evidence="10 11" key="1">
    <citation type="submission" date="2019-08" db="EMBL/GenBank/DDBJ databases">
        <title>Whole genome of Aphis craccivora.</title>
        <authorList>
            <person name="Voronova N.V."/>
            <person name="Shulinski R.S."/>
            <person name="Bandarenka Y.V."/>
            <person name="Zhorov D.G."/>
            <person name="Warner D."/>
        </authorList>
    </citation>
    <scope>NUCLEOTIDE SEQUENCE [LARGE SCALE GENOMIC DNA]</scope>
    <source>
        <strain evidence="10">180601</strain>
        <tissue evidence="10">Whole Body</tissue>
    </source>
</reference>
<name>A0A6G0Z0B6_APHCR</name>
<protein>
    <recommendedName>
        <fullName evidence="3">Biogenesis of lysosome-related organelles complex 1 subunit 5</fullName>
    </recommendedName>
</protein>
<dbReference type="InterPro" id="IPR017243">
    <property type="entry name" value="Bloc1s5"/>
</dbReference>
<comment type="similarity">
    <text evidence="2">Belongs to the BLOC1S5 family.</text>
</comment>
<keyword evidence="6 9" id="KW-1133">Transmembrane helix</keyword>